<sequence length="292" mass="31471">MLYPAFRRLAGLFLVLGVLLTTSSYAQTSTGQRDVLRDITSVVGLKPRFELQATSEVENAAAVVYNGQRYLLYNPQFVAAVNRAGRTDWAGTSILAHEMGHHLNGHTLTGRGSNPADELEADEFSGFVLRKMGASLAQAQAAMAVVSDEYGSATHPGRTQRLAAISRGWQQSNTQIAASSKVAAPSAAPAVLRPQTTAPAVARNVSSRLSIVGKLTFRDAPDEPFYLTNHLNVVHVEPGTRSAEVVGHITRSDDEDFPLILVDSKQRRLYIDTSGAVYNPNGRLVAMLTDPS</sequence>
<keyword evidence="1" id="KW-0732">Signal</keyword>
<organism evidence="2 3">
    <name type="scientific">Hymenobacter aerilatus</name>
    <dbReference type="NCBI Taxonomy" id="2932251"/>
    <lineage>
        <taxon>Bacteria</taxon>
        <taxon>Pseudomonadati</taxon>
        <taxon>Bacteroidota</taxon>
        <taxon>Cytophagia</taxon>
        <taxon>Cytophagales</taxon>
        <taxon>Hymenobacteraceae</taxon>
        <taxon>Hymenobacter</taxon>
    </lineage>
</organism>
<feature type="chain" id="PRO_5035744930" evidence="1">
    <location>
        <begin position="27"/>
        <end position="292"/>
    </location>
</feature>
<name>A0A8T9SYK6_9BACT</name>
<dbReference type="RefSeq" id="WP_245095471.1">
    <property type="nucleotide sequence ID" value="NZ_CP095053.1"/>
</dbReference>
<feature type="signal peptide" evidence="1">
    <location>
        <begin position="1"/>
        <end position="26"/>
    </location>
</feature>
<protein>
    <submittedName>
        <fullName evidence="2">Membrane-binding protein</fullName>
    </submittedName>
</protein>
<reference evidence="2 3" key="1">
    <citation type="submission" date="2022-04" db="EMBL/GenBank/DDBJ databases">
        <title>Hymenobacter sp. isolated from the air.</title>
        <authorList>
            <person name="Won M."/>
            <person name="Lee C.-M."/>
            <person name="Woen H.-Y."/>
            <person name="Kwon S.-W."/>
        </authorList>
    </citation>
    <scope>NUCLEOTIDE SEQUENCE [LARGE SCALE GENOMIC DNA]</scope>
    <source>
        <strain evidence="3">5413 J-13</strain>
    </source>
</reference>
<dbReference type="KEGG" id="haei:MUN82_05090"/>
<keyword evidence="3" id="KW-1185">Reference proteome</keyword>
<evidence type="ECO:0000313" key="3">
    <source>
        <dbReference type="Proteomes" id="UP000829925"/>
    </source>
</evidence>
<evidence type="ECO:0000313" key="2">
    <source>
        <dbReference type="EMBL" id="UOR06471.1"/>
    </source>
</evidence>
<dbReference type="Proteomes" id="UP000829925">
    <property type="component" value="Chromosome"/>
</dbReference>
<accession>A0A8T9SYK6</accession>
<dbReference type="AlphaFoldDB" id="A0A8T9SYK6"/>
<dbReference type="EMBL" id="CP095053">
    <property type="protein sequence ID" value="UOR06471.1"/>
    <property type="molecule type" value="Genomic_DNA"/>
</dbReference>
<evidence type="ECO:0000256" key="1">
    <source>
        <dbReference type="SAM" id="SignalP"/>
    </source>
</evidence>
<gene>
    <name evidence="2" type="ORF">MUN82_05090</name>
</gene>
<proteinExistence type="predicted"/>